<sequence>MTDLGLADVAVVGGGIAGAAACVALHRAGLRSLWIAPASASGGDRVGESLAPAARPILAELGLDGLTERPGHRPANAAFSAWGTDRLVERNAIVHLEGPGRVLDRAGFEADLRAAADGSTGRCREQLAAVSCADGRWRLELAGGRSTTVRFLVDASGRASVVGRTLATSRRDDRLVAACAFLPHRDPKVEPTPATLIEAVEDGWWYAALLPDRRLSLAYFSDPDLLPRGLSRDLPAWQTSIAGSTYVSHWLADAGFDADRPPRLHSAGTTWLEPAAGTRDGAGWAAIGDAAAAFDPLSSHGMTTALWAAARIGKVAAAWLGGDPEPLSAYAHAVAAGISRFRAQRAEVYGREQRFPDAPFWRRRKPDGVTALPRR</sequence>
<organism evidence="1 2">
    <name type="scientific">Thalassobaculum fulvum</name>
    <dbReference type="NCBI Taxonomy" id="1633335"/>
    <lineage>
        <taxon>Bacteria</taxon>
        <taxon>Pseudomonadati</taxon>
        <taxon>Pseudomonadota</taxon>
        <taxon>Alphaproteobacteria</taxon>
        <taxon>Rhodospirillales</taxon>
        <taxon>Thalassobaculaceae</taxon>
        <taxon>Thalassobaculum</taxon>
    </lineage>
</organism>
<keyword evidence="2" id="KW-1185">Reference proteome</keyword>
<evidence type="ECO:0000313" key="1">
    <source>
        <dbReference type="EMBL" id="GHD50689.1"/>
    </source>
</evidence>
<comment type="caution">
    <text evidence="1">The sequence shown here is derived from an EMBL/GenBank/DDBJ whole genome shotgun (WGS) entry which is preliminary data.</text>
</comment>
<dbReference type="PANTHER" id="PTHR43747:SF1">
    <property type="entry name" value="SLR1998 PROTEIN"/>
    <property type="match status" value="1"/>
</dbReference>
<evidence type="ECO:0008006" key="3">
    <source>
        <dbReference type="Google" id="ProtNLM"/>
    </source>
</evidence>
<dbReference type="EMBL" id="BMZS01000005">
    <property type="protein sequence ID" value="GHD50689.1"/>
    <property type="molecule type" value="Genomic_DNA"/>
</dbReference>
<reference evidence="1" key="2">
    <citation type="submission" date="2020-09" db="EMBL/GenBank/DDBJ databases">
        <authorList>
            <person name="Sun Q."/>
            <person name="Kim S."/>
        </authorList>
    </citation>
    <scope>NUCLEOTIDE SEQUENCE</scope>
    <source>
        <strain evidence="1">KCTC 42651</strain>
    </source>
</reference>
<reference evidence="1" key="1">
    <citation type="journal article" date="2014" name="Int. J. Syst. Evol. Microbiol.">
        <title>Complete genome sequence of Corynebacterium casei LMG S-19264T (=DSM 44701T), isolated from a smear-ripened cheese.</title>
        <authorList>
            <consortium name="US DOE Joint Genome Institute (JGI-PGF)"/>
            <person name="Walter F."/>
            <person name="Albersmeier A."/>
            <person name="Kalinowski J."/>
            <person name="Ruckert C."/>
        </authorList>
    </citation>
    <scope>NUCLEOTIDE SEQUENCE</scope>
    <source>
        <strain evidence="1">KCTC 42651</strain>
    </source>
</reference>
<dbReference type="InterPro" id="IPR036188">
    <property type="entry name" value="FAD/NAD-bd_sf"/>
</dbReference>
<protein>
    <recommendedName>
        <fullName evidence="3">Dehydrogenase (Flavoprotein)</fullName>
    </recommendedName>
</protein>
<dbReference type="RefSeq" id="WP_189989812.1">
    <property type="nucleotide sequence ID" value="NZ_BMZS01000005.1"/>
</dbReference>
<name>A0A918XSL1_9PROT</name>
<dbReference type="PANTHER" id="PTHR43747">
    <property type="entry name" value="FAD-BINDING PROTEIN"/>
    <property type="match status" value="1"/>
</dbReference>
<dbReference type="Gene3D" id="3.50.50.60">
    <property type="entry name" value="FAD/NAD(P)-binding domain"/>
    <property type="match status" value="1"/>
</dbReference>
<dbReference type="PRINTS" id="PR00420">
    <property type="entry name" value="RNGMNOXGNASE"/>
</dbReference>
<gene>
    <name evidence="1" type="ORF">GCM10017083_24230</name>
</gene>
<dbReference type="AlphaFoldDB" id="A0A918XSL1"/>
<accession>A0A918XSL1</accession>
<dbReference type="Proteomes" id="UP000630353">
    <property type="component" value="Unassembled WGS sequence"/>
</dbReference>
<dbReference type="NCBIfam" id="NF038174">
    <property type="entry name" value="maturase_GoxB"/>
    <property type="match status" value="1"/>
</dbReference>
<dbReference type="Gene3D" id="3.30.9.100">
    <property type="match status" value="1"/>
</dbReference>
<evidence type="ECO:0000313" key="2">
    <source>
        <dbReference type="Proteomes" id="UP000630353"/>
    </source>
</evidence>
<dbReference type="InterPro" id="IPR050816">
    <property type="entry name" value="Flavin-dep_Halogenase_NPB"/>
</dbReference>
<dbReference type="SUPFAM" id="SSF51905">
    <property type="entry name" value="FAD/NAD(P)-binding domain"/>
    <property type="match status" value="1"/>
</dbReference>
<proteinExistence type="predicted"/>